<dbReference type="EMBL" id="QGNA01000001">
    <property type="protein sequence ID" value="PWS39305.1"/>
    <property type="molecule type" value="Genomic_DNA"/>
</dbReference>
<gene>
    <name evidence="2" type="ORF">DFH01_04630</name>
</gene>
<dbReference type="Proteomes" id="UP000245765">
    <property type="component" value="Unassembled WGS sequence"/>
</dbReference>
<comment type="caution">
    <text evidence="2">The sequence shown here is derived from an EMBL/GenBank/DDBJ whole genome shotgun (WGS) entry which is preliminary data.</text>
</comment>
<sequence>MGRGRCAAPQRNPRFEPPREGRAGPAAARDGRSLRRRRWRADVSDGDVLEAARAAAPRGSRSERGAAGAQ</sequence>
<organism evidence="2 3">
    <name type="scientific">Falsiroseomonas bella</name>
    <dbReference type="NCBI Taxonomy" id="2184016"/>
    <lineage>
        <taxon>Bacteria</taxon>
        <taxon>Pseudomonadati</taxon>
        <taxon>Pseudomonadota</taxon>
        <taxon>Alphaproteobacteria</taxon>
        <taxon>Acetobacterales</taxon>
        <taxon>Roseomonadaceae</taxon>
        <taxon>Falsiroseomonas</taxon>
    </lineage>
</organism>
<evidence type="ECO:0000256" key="1">
    <source>
        <dbReference type="SAM" id="MobiDB-lite"/>
    </source>
</evidence>
<feature type="region of interest" description="Disordered" evidence="1">
    <location>
        <begin position="1"/>
        <end position="70"/>
    </location>
</feature>
<keyword evidence="3" id="KW-1185">Reference proteome</keyword>
<evidence type="ECO:0000313" key="3">
    <source>
        <dbReference type="Proteomes" id="UP000245765"/>
    </source>
</evidence>
<dbReference type="AlphaFoldDB" id="A0A317FKL1"/>
<feature type="compositionally biased region" description="Basic and acidic residues" evidence="1">
    <location>
        <begin position="13"/>
        <end position="22"/>
    </location>
</feature>
<reference evidence="3" key="1">
    <citation type="submission" date="2018-05" db="EMBL/GenBank/DDBJ databases">
        <authorList>
            <person name="Du Z."/>
            <person name="Wang X."/>
        </authorList>
    </citation>
    <scope>NUCLEOTIDE SEQUENCE [LARGE SCALE GENOMIC DNA]</scope>
    <source>
        <strain evidence="3">CQN31</strain>
    </source>
</reference>
<name>A0A317FKL1_9PROT</name>
<evidence type="ECO:0000313" key="2">
    <source>
        <dbReference type="EMBL" id="PWS39305.1"/>
    </source>
</evidence>
<feature type="compositionally biased region" description="Low complexity" evidence="1">
    <location>
        <begin position="51"/>
        <end position="70"/>
    </location>
</feature>
<proteinExistence type="predicted"/>
<protein>
    <submittedName>
        <fullName evidence="2">Uncharacterized protein</fullName>
    </submittedName>
</protein>
<accession>A0A317FKL1</accession>